<dbReference type="Proteomes" id="UP000799440">
    <property type="component" value="Unassembled WGS sequence"/>
</dbReference>
<dbReference type="InterPro" id="IPR006153">
    <property type="entry name" value="Cation/H_exchanger_TM"/>
</dbReference>
<feature type="transmembrane region" description="Helical" evidence="6">
    <location>
        <begin position="290"/>
        <end position="312"/>
    </location>
</feature>
<evidence type="ECO:0000259" key="7">
    <source>
        <dbReference type="Pfam" id="PF00999"/>
    </source>
</evidence>
<feature type="transmembrane region" description="Helical" evidence="6">
    <location>
        <begin position="12"/>
        <end position="30"/>
    </location>
</feature>
<dbReference type="EMBL" id="MU006591">
    <property type="protein sequence ID" value="KAF2744133.1"/>
    <property type="molecule type" value="Genomic_DNA"/>
</dbReference>
<feature type="transmembrane region" description="Helical" evidence="6">
    <location>
        <begin position="324"/>
        <end position="344"/>
    </location>
</feature>
<keyword evidence="4 6" id="KW-0472">Membrane</keyword>
<dbReference type="OrthoDB" id="2190219at2759"/>
<dbReference type="Pfam" id="PF00999">
    <property type="entry name" value="Na_H_Exchanger"/>
    <property type="match status" value="1"/>
</dbReference>
<evidence type="ECO:0000256" key="5">
    <source>
        <dbReference type="SAM" id="MobiDB-lite"/>
    </source>
</evidence>
<dbReference type="PANTHER" id="PTHR31382:SF2">
    <property type="entry name" value="CATION_H+ EXCHANGER DOMAIN-CONTAINING PROTEIN"/>
    <property type="match status" value="1"/>
</dbReference>
<feature type="transmembrane region" description="Helical" evidence="6">
    <location>
        <begin position="245"/>
        <end position="270"/>
    </location>
</feature>
<feature type="transmembrane region" description="Helical" evidence="6">
    <location>
        <begin position="101"/>
        <end position="124"/>
    </location>
</feature>
<keyword evidence="2 6" id="KW-0812">Transmembrane</keyword>
<gene>
    <name evidence="8" type="ORF">M011DRAFT_470792</name>
</gene>
<evidence type="ECO:0000256" key="4">
    <source>
        <dbReference type="ARBA" id="ARBA00023136"/>
    </source>
</evidence>
<feature type="region of interest" description="Disordered" evidence="5">
    <location>
        <begin position="459"/>
        <end position="497"/>
    </location>
</feature>
<feature type="compositionally biased region" description="Basic and acidic residues" evidence="5">
    <location>
        <begin position="487"/>
        <end position="497"/>
    </location>
</feature>
<accession>A0A6A6V291</accession>
<evidence type="ECO:0000256" key="3">
    <source>
        <dbReference type="ARBA" id="ARBA00022989"/>
    </source>
</evidence>
<feature type="transmembrane region" description="Helical" evidence="6">
    <location>
        <begin position="201"/>
        <end position="224"/>
    </location>
</feature>
<comment type="subcellular location">
    <subcellularLocation>
        <location evidence="1">Membrane</location>
        <topology evidence="1">Multi-pass membrane protein</topology>
    </subcellularLocation>
</comment>
<keyword evidence="3 6" id="KW-1133">Transmembrane helix</keyword>
<dbReference type="InterPro" id="IPR004712">
    <property type="entry name" value="Na+/H+_antiporter_fungi"/>
</dbReference>
<protein>
    <submittedName>
        <fullName evidence="8">Na(+)/H(+) antiporter 2</fullName>
    </submittedName>
</protein>
<dbReference type="PANTHER" id="PTHR31382">
    <property type="entry name" value="NA(+)/H(+) ANTIPORTER"/>
    <property type="match status" value="1"/>
</dbReference>
<feature type="transmembrane region" description="Helical" evidence="6">
    <location>
        <begin position="408"/>
        <end position="431"/>
    </location>
</feature>
<feature type="transmembrane region" description="Helical" evidence="6">
    <location>
        <begin position="73"/>
        <end position="94"/>
    </location>
</feature>
<dbReference type="GO" id="GO:0036376">
    <property type="term" value="P:sodium ion export across plasma membrane"/>
    <property type="evidence" value="ECO:0007669"/>
    <property type="project" value="InterPro"/>
</dbReference>
<feature type="transmembrane region" description="Helical" evidence="6">
    <location>
        <begin position="42"/>
        <end position="61"/>
    </location>
</feature>
<keyword evidence="9" id="KW-1185">Reference proteome</keyword>
<evidence type="ECO:0000313" key="8">
    <source>
        <dbReference type="EMBL" id="KAF2744133.1"/>
    </source>
</evidence>
<evidence type="ECO:0000256" key="2">
    <source>
        <dbReference type="ARBA" id="ARBA00022692"/>
    </source>
</evidence>
<dbReference type="GO" id="GO:0042391">
    <property type="term" value="P:regulation of membrane potential"/>
    <property type="evidence" value="ECO:0007669"/>
    <property type="project" value="InterPro"/>
</dbReference>
<reference evidence="8" key="1">
    <citation type="journal article" date="2020" name="Stud. Mycol.">
        <title>101 Dothideomycetes genomes: a test case for predicting lifestyles and emergence of pathogens.</title>
        <authorList>
            <person name="Haridas S."/>
            <person name="Albert R."/>
            <person name="Binder M."/>
            <person name="Bloem J."/>
            <person name="Labutti K."/>
            <person name="Salamov A."/>
            <person name="Andreopoulos B."/>
            <person name="Baker S."/>
            <person name="Barry K."/>
            <person name="Bills G."/>
            <person name="Bluhm B."/>
            <person name="Cannon C."/>
            <person name="Castanera R."/>
            <person name="Culley D."/>
            <person name="Daum C."/>
            <person name="Ezra D."/>
            <person name="Gonzalez J."/>
            <person name="Henrissat B."/>
            <person name="Kuo A."/>
            <person name="Liang C."/>
            <person name="Lipzen A."/>
            <person name="Lutzoni F."/>
            <person name="Magnuson J."/>
            <person name="Mondo S."/>
            <person name="Nolan M."/>
            <person name="Ohm R."/>
            <person name="Pangilinan J."/>
            <person name="Park H.-J."/>
            <person name="Ramirez L."/>
            <person name="Alfaro M."/>
            <person name="Sun H."/>
            <person name="Tritt A."/>
            <person name="Yoshinaga Y."/>
            <person name="Zwiers L.-H."/>
            <person name="Turgeon B."/>
            <person name="Goodwin S."/>
            <person name="Spatafora J."/>
            <person name="Crous P."/>
            <person name="Grigoriev I."/>
        </authorList>
    </citation>
    <scope>NUCLEOTIDE SEQUENCE</scope>
    <source>
        <strain evidence="8">CBS 119925</strain>
    </source>
</reference>
<dbReference type="GO" id="GO:0015385">
    <property type="term" value="F:sodium:proton antiporter activity"/>
    <property type="evidence" value="ECO:0007669"/>
    <property type="project" value="InterPro"/>
</dbReference>
<sequence length="497" mass="54760">MWSQLEPTPAHLTYLAISFFSISYALFSILIRNRLHLSEPPLATLFGIIFGPHGIGAITPYKWGVDDSMIHEFTRIIAGIQCFAVGLELPSGYFKKSWKSVAVLLGPVMFFSWAICTVFIALIFKTDWVTASIISACLAPTDPVLAASVLGNSQFSTRVPIRIRRLLSAESGCNDGVSFPFIYVGLCILTRSTTGGIIKKWLVITILYQCLFGTLLGLTIGHFFNRIYIFSHKHNFMSHAAYLSFYLLLAIFSIGAASTLGVDDFLVAFFAGIGFSHNGNTPTAQTRLPVIIDLILNSTIFVFFGAMIPWAMFSHFDIITPGRLIGLLVLILLCRRIPIVYTLHKLRLLGPGIRTDAEALFTGHFGPMGVGALFLAMEARAQLETDTSLPLPSPPSDLPIEKQRTVTLVWPIVCFVVFASTFVHGLSPLAIGVGGHFGRDKGERAPLIGAEREGLWGMRFEEEDGQRGFGEEGSSGEEEEEEEREEDGERGYLRYGT</sequence>
<organism evidence="8 9">
    <name type="scientific">Sporormia fimetaria CBS 119925</name>
    <dbReference type="NCBI Taxonomy" id="1340428"/>
    <lineage>
        <taxon>Eukaryota</taxon>
        <taxon>Fungi</taxon>
        <taxon>Dikarya</taxon>
        <taxon>Ascomycota</taxon>
        <taxon>Pezizomycotina</taxon>
        <taxon>Dothideomycetes</taxon>
        <taxon>Pleosporomycetidae</taxon>
        <taxon>Pleosporales</taxon>
        <taxon>Sporormiaceae</taxon>
        <taxon>Sporormia</taxon>
    </lineage>
</organism>
<dbReference type="Gene3D" id="1.20.1530.20">
    <property type="match status" value="1"/>
</dbReference>
<dbReference type="GO" id="GO:0005886">
    <property type="term" value="C:plasma membrane"/>
    <property type="evidence" value="ECO:0007669"/>
    <property type="project" value="InterPro"/>
</dbReference>
<evidence type="ECO:0000256" key="6">
    <source>
        <dbReference type="SAM" id="Phobius"/>
    </source>
</evidence>
<dbReference type="GO" id="GO:0120029">
    <property type="term" value="P:proton export across plasma membrane"/>
    <property type="evidence" value="ECO:0007669"/>
    <property type="project" value="InterPro"/>
</dbReference>
<proteinExistence type="predicted"/>
<name>A0A6A6V291_9PLEO</name>
<feature type="compositionally biased region" description="Acidic residues" evidence="5">
    <location>
        <begin position="474"/>
        <end position="486"/>
    </location>
</feature>
<feature type="domain" description="Cation/H+ exchanger transmembrane" evidence="7">
    <location>
        <begin position="25"/>
        <end position="427"/>
    </location>
</feature>
<dbReference type="AlphaFoldDB" id="A0A6A6V291"/>
<dbReference type="GO" id="GO:0030007">
    <property type="term" value="P:intracellular potassium ion homeostasis"/>
    <property type="evidence" value="ECO:0007669"/>
    <property type="project" value="TreeGrafter"/>
</dbReference>
<dbReference type="InterPro" id="IPR038770">
    <property type="entry name" value="Na+/solute_symporter_sf"/>
</dbReference>
<evidence type="ECO:0000256" key="1">
    <source>
        <dbReference type="ARBA" id="ARBA00004141"/>
    </source>
</evidence>
<evidence type="ECO:0000313" key="9">
    <source>
        <dbReference type="Proteomes" id="UP000799440"/>
    </source>
</evidence>